<feature type="non-terminal residue" evidence="1">
    <location>
        <position position="1"/>
    </location>
</feature>
<accession>A0ABW4KZA0</accession>
<gene>
    <name evidence="1" type="ORF">ACFSF0_19755</name>
</gene>
<keyword evidence="2" id="KW-1185">Reference proteome</keyword>
<evidence type="ECO:0000313" key="1">
    <source>
        <dbReference type="EMBL" id="MFD1712833.1"/>
    </source>
</evidence>
<organism evidence="1 2">
    <name type="scientific">Ottowia flava</name>
    <dbReference type="NCBI Taxonomy" id="2675430"/>
    <lineage>
        <taxon>Bacteria</taxon>
        <taxon>Pseudomonadati</taxon>
        <taxon>Pseudomonadota</taxon>
        <taxon>Betaproteobacteria</taxon>
        <taxon>Burkholderiales</taxon>
        <taxon>Comamonadaceae</taxon>
        <taxon>Ottowia</taxon>
    </lineage>
</organism>
<dbReference type="Proteomes" id="UP001597304">
    <property type="component" value="Unassembled WGS sequence"/>
</dbReference>
<comment type="caution">
    <text evidence="1">The sequence shown here is derived from an EMBL/GenBank/DDBJ whole genome shotgun (WGS) entry which is preliminary data.</text>
</comment>
<sequence>LLGRWSRGRLGRGLGLRRGVEHSAQHIVLTRPITGAFPVHGLLSGWHDDCIVPKRPRMTREEFIAYVDSVLLAQKSIPGIDEPTHFELGTFRNEYVLKLPVEINGVLGPEKIIVAYRPSAHIDYSISLVCNVSVCRLDYDEAGGHTNSMLASRFRIPLIVSGPHFHKWEYNKQFVENDTKLLELKNAVEVRGIRSFDSALRWFCGEVNVHLPHNHSIALPTDRLL</sequence>
<evidence type="ECO:0008006" key="3">
    <source>
        <dbReference type="Google" id="ProtNLM"/>
    </source>
</evidence>
<reference evidence="2" key="1">
    <citation type="journal article" date="2019" name="Int. J. Syst. Evol. Microbiol.">
        <title>The Global Catalogue of Microorganisms (GCM) 10K type strain sequencing project: providing services to taxonomists for standard genome sequencing and annotation.</title>
        <authorList>
            <consortium name="The Broad Institute Genomics Platform"/>
            <consortium name="The Broad Institute Genome Sequencing Center for Infectious Disease"/>
            <person name="Wu L."/>
            <person name="Ma J."/>
        </authorList>
    </citation>
    <scope>NUCLEOTIDE SEQUENCE [LARGE SCALE GENOMIC DNA]</scope>
    <source>
        <strain evidence="2">LMG 29247</strain>
    </source>
</reference>
<dbReference type="RefSeq" id="WP_377615125.1">
    <property type="nucleotide sequence ID" value="NZ_JBHUEJ010000059.1"/>
</dbReference>
<evidence type="ECO:0000313" key="2">
    <source>
        <dbReference type="Proteomes" id="UP001597304"/>
    </source>
</evidence>
<name>A0ABW4KZA0_9BURK</name>
<protein>
    <recommendedName>
        <fullName evidence="3">Exostosin GT47 domain-containing protein</fullName>
    </recommendedName>
</protein>
<proteinExistence type="predicted"/>
<dbReference type="EMBL" id="JBHUEJ010000059">
    <property type="protein sequence ID" value="MFD1712833.1"/>
    <property type="molecule type" value="Genomic_DNA"/>
</dbReference>